<organism evidence="7 8">
    <name type="scientific">Haliea salexigens</name>
    <dbReference type="NCBI Taxonomy" id="287487"/>
    <lineage>
        <taxon>Bacteria</taxon>
        <taxon>Pseudomonadati</taxon>
        <taxon>Pseudomonadota</taxon>
        <taxon>Gammaproteobacteria</taxon>
        <taxon>Cellvibrionales</taxon>
        <taxon>Halieaceae</taxon>
        <taxon>Haliea</taxon>
    </lineage>
</organism>
<evidence type="ECO:0000256" key="6">
    <source>
        <dbReference type="ARBA" id="ARBA00023136"/>
    </source>
</evidence>
<evidence type="ECO:0000256" key="2">
    <source>
        <dbReference type="ARBA" id="ARBA00006228"/>
    </source>
</evidence>
<evidence type="ECO:0000256" key="5">
    <source>
        <dbReference type="ARBA" id="ARBA00022989"/>
    </source>
</evidence>
<keyword evidence="3" id="KW-1003">Cell membrane</keyword>
<keyword evidence="4" id="KW-0812">Transmembrane</keyword>
<accession>A0A3C1KSX9</accession>
<name>A0A3C1KSX9_9GAMM</name>
<evidence type="ECO:0000256" key="4">
    <source>
        <dbReference type="ARBA" id="ARBA00022692"/>
    </source>
</evidence>
<evidence type="ECO:0000256" key="3">
    <source>
        <dbReference type="ARBA" id="ARBA00022475"/>
    </source>
</evidence>
<evidence type="ECO:0000313" key="7">
    <source>
        <dbReference type="EMBL" id="HAN29820.1"/>
    </source>
</evidence>
<dbReference type="Proteomes" id="UP000259273">
    <property type="component" value="Unassembled WGS sequence"/>
</dbReference>
<dbReference type="PANTHER" id="PTHR34584:SF1">
    <property type="entry name" value="NA(+)_H(+) ANTIPORTER SUBUNIT E1"/>
    <property type="match status" value="1"/>
</dbReference>
<evidence type="ECO:0000313" key="8">
    <source>
        <dbReference type="Proteomes" id="UP000259273"/>
    </source>
</evidence>
<dbReference type="InterPro" id="IPR002758">
    <property type="entry name" value="Cation_antiport_E"/>
</dbReference>
<dbReference type="GO" id="GO:0005886">
    <property type="term" value="C:plasma membrane"/>
    <property type="evidence" value="ECO:0007669"/>
    <property type="project" value="UniProtKB-SubCell"/>
</dbReference>
<proteinExistence type="inferred from homology"/>
<dbReference type="EMBL" id="DMND01000260">
    <property type="protein sequence ID" value="HAN29820.1"/>
    <property type="molecule type" value="Genomic_DNA"/>
</dbReference>
<protein>
    <submittedName>
        <fullName evidence="7">Cation:proton antiporter</fullName>
    </submittedName>
</protein>
<evidence type="ECO:0000256" key="1">
    <source>
        <dbReference type="ARBA" id="ARBA00004651"/>
    </source>
</evidence>
<keyword evidence="6" id="KW-0472">Membrane</keyword>
<comment type="similarity">
    <text evidence="2">Belongs to the CPA3 antiporters (TC 2.A.63) subunit E family.</text>
</comment>
<dbReference type="PANTHER" id="PTHR34584">
    <property type="entry name" value="NA(+)/H(+) ANTIPORTER SUBUNIT E1"/>
    <property type="match status" value="1"/>
</dbReference>
<dbReference type="STRING" id="1121937.GCA_000423125_01165"/>
<comment type="subcellular location">
    <subcellularLocation>
        <location evidence="1">Cell membrane</location>
        <topology evidence="1">Multi-pass membrane protein</topology>
    </subcellularLocation>
</comment>
<sequence>MPLMRYLLAIIALFAVWLLWGGLYKTPVLQLGIASCALVAWLTHRMALPDQQEHRFALLYRVPRYWLWLLWEMVVTNIQVLRLVLGPKSALSPTIVDIDAAASSKFALTLLGNSITLTPGTLTINIDDTRITTHCLTRAAAEDLRGGAMSRRVAAVDPD</sequence>
<comment type="caution">
    <text evidence="7">The sequence shown here is derived from an EMBL/GenBank/DDBJ whole genome shotgun (WGS) entry which is preliminary data.</text>
</comment>
<reference evidence="7 8" key="1">
    <citation type="journal article" date="2018" name="Nat. Biotechnol.">
        <title>A standardized bacterial taxonomy based on genome phylogeny substantially revises the tree of life.</title>
        <authorList>
            <person name="Parks D.H."/>
            <person name="Chuvochina M."/>
            <person name="Waite D.W."/>
            <person name="Rinke C."/>
            <person name="Skarshewski A."/>
            <person name="Chaumeil P.A."/>
            <person name="Hugenholtz P."/>
        </authorList>
    </citation>
    <scope>NUCLEOTIDE SEQUENCE [LARGE SCALE GENOMIC DNA]</scope>
    <source>
        <strain evidence="7">UBA9158</strain>
    </source>
</reference>
<dbReference type="Pfam" id="PF01899">
    <property type="entry name" value="MNHE"/>
    <property type="match status" value="1"/>
</dbReference>
<dbReference type="AlphaFoldDB" id="A0A3C1KSX9"/>
<keyword evidence="5" id="KW-1133">Transmembrane helix</keyword>
<gene>
    <name evidence="7" type="ORF">DCP75_19290</name>
</gene>
<dbReference type="GO" id="GO:0008324">
    <property type="term" value="F:monoatomic cation transmembrane transporter activity"/>
    <property type="evidence" value="ECO:0007669"/>
    <property type="project" value="InterPro"/>
</dbReference>